<dbReference type="RefSeq" id="XP_070471445.1">
    <property type="nucleotide sequence ID" value="XM_070615344.1"/>
</dbReference>
<sequence>MYIHWVMLHLWEGTPARPKGKKVDGASISGSFFHRWSGRPTPFSCSFATSSAEQQAKSKRQRPGWRGRKLGVPAAGVGGSRSALEAPAGARGHRARHRSSLLGREWSARPRAQERRFRGGAGGVPPSRTWAAGAHWGAPSEDARETRLVRGGGGVVLPRPTGLAPNVPIAVRSWGRELLGNRPTLPSASPRPPAGAAAPAAAAATARSSVGGTLGQEWLSLVKSDLSFFASSLLDLFHRAPASHRHQRSPARSRYGLHIEAHRINQANRELSWKITSALDL</sequence>
<protein>
    <submittedName>
        <fullName evidence="3">Uncharacterized protein</fullName>
    </submittedName>
</protein>
<dbReference type="Proteomes" id="UP001652662">
    <property type="component" value="Chromosome 4"/>
</dbReference>
<keyword evidence="2" id="KW-1185">Reference proteome</keyword>
<proteinExistence type="predicted"/>
<gene>
    <name evidence="3" type="primary">LOC139082730</name>
</gene>
<evidence type="ECO:0000313" key="3">
    <source>
        <dbReference type="RefSeq" id="XP_070471445.1"/>
    </source>
</evidence>
<reference evidence="3" key="1">
    <citation type="submission" date="2025-08" db="UniProtKB">
        <authorList>
            <consortium name="RefSeq"/>
        </authorList>
    </citation>
    <scope>IDENTIFICATION</scope>
    <source>
        <tissue evidence="3">Blood</tissue>
    </source>
</reference>
<accession>A0ABM4P2M1</accession>
<feature type="compositionally biased region" description="Basic residues" evidence="1">
    <location>
        <begin position="57"/>
        <end position="69"/>
    </location>
</feature>
<name>A0ABM4P2M1_EQUPR</name>
<evidence type="ECO:0000313" key="2">
    <source>
        <dbReference type="Proteomes" id="UP001652662"/>
    </source>
</evidence>
<evidence type="ECO:0000256" key="1">
    <source>
        <dbReference type="SAM" id="MobiDB-lite"/>
    </source>
</evidence>
<dbReference type="GeneID" id="139082730"/>
<organism evidence="2 3">
    <name type="scientific">Equus przewalskii</name>
    <name type="common">Przewalski's horse</name>
    <name type="synonym">Equus caballus przewalskii</name>
    <dbReference type="NCBI Taxonomy" id="9798"/>
    <lineage>
        <taxon>Eukaryota</taxon>
        <taxon>Metazoa</taxon>
        <taxon>Chordata</taxon>
        <taxon>Craniata</taxon>
        <taxon>Vertebrata</taxon>
        <taxon>Euteleostomi</taxon>
        <taxon>Mammalia</taxon>
        <taxon>Eutheria</taxon>
        <taxon>Laurasiatheria</taxon>
        <taxon>Perissodactyla</taxon>
        <taxon>Equidae</taxon>
        <taxon>Equus</taxon>
    </lineage>
</organism>
<feature type="region of interest" description="Disordered" evidence="1">
    <location>
        <begin position="55"/>
        <end position="99"/>
    </location>
</feature>